<name>A0A5B9QUZ2_9BACT</name>
<dbReference type="OrthoDB" id="291330at2"/>
<organism evidence="3 4">
    <name type="scientific">Roseimaritima ulvae</name>
    <dbReference type="NCBI Taxonomy" id="980254"/>
    <lineage>
        <taxon>Bacteria</taxon>
        <taxon>Pseudomonadati</taxon>
        <taxon>Planctomycetota</taxon>
        <taxon>Planctomycetia</taxon>
        <taxon>Pirellulales</taxon>
        <taxon>Pirellulaceae</taxon>
        <taxon>Roseimaritima</taxon>
    </lineage>
</organism>
<evidence type="ECO:0000313" key="3">
    <source>
        <dbReference type="EMBL" id="QEG41610.1"/>
    </source>
</evidence>
<feature type="transmembrane region" description="Helical" evidence="2">
    <location>
        <begin position="100"/>
        <end position="121"/>
    </location>
</feature>
<dbReference type="AlphaFoldDB" id="A0A5B9QUZ2"/>
<keyword evidence="2" id="KW-0812">Transmembrane</keyword>
<keyword evidence="2" id="KW-1133">Transmembrane helix</keyword>
<dbReference type="InterPro" id="IPR009937">
    <property type="entry name" value="Phage_holin_3_6"/>
</dbReference>
<evidence type="ECO:0000256" key="1">
    <source>
        <dbReference type="SAM" id="MobiDB-lite"/>
    </source>
</evidence>
<dbReference type="Pfam" id="PF07332">
    <property type="entry name" value="Phage_holin_3_6"/>
    <property type="match status" value="1"/>
</dbReference>
<feature type="transmembrane region" description="Helical" evidence="2">
    <location>
        <begin position="64"/>
        <end position="88"/>
    </location>
</feature>
<dbReference type="EMBL" id="CP042914">
    <property type="protein sequence ID" value="QEG41610.1"/>
    <property type="molecule type" value="Genomic_DNA"/>
</dbReference>
<keyword evidence="2" id="KW-0472">Membrane</keyword>
<keyword evidence="4" id="KW-1185">Reference proteome</keyword>
<gene>
    <name evidence="3" type="ORF">UC8_36350</name>
</gene>
<evidence type="ECO:0008006" key="5">
    <source>
        <dbReference type="Google" id="ProtNLM"/>
    </source>
</evidence>
<sequence>MSTSHSQSPGPASRSQAAENDSRSIADLIRELRDESTTLVREEISLAKTEMSEKASVVGRNAGMLVAGGAVAHLGLIFLLIALSYGLYVAIGSAGLPVHALWIAPLIVGLVVSIVGLSMFMKAKSTLADISPVPKRTIESLKEDKQWATNKVS</sequence>
<evidence type="ECO:0000256" key="2">
    <source>
        <dbReference type="SAM" id="Phobius"/>
    </source>
</evidence>
<protein>
    <recommendedName>
        <fullName evidence="5">Holin-X, holin superfamily III</fullName>
    </recommendedName>
</protein>
<dbReference type="Proteomes" id="UP000325286">
    <property type="component" value="Chromosome"/>
</dbReference>
<dbReference type="RefSeq" id="WP_068137045.1">
    <property type="nucleotide sequence ID" value="NZ_CP042914.1"/>
</dbReference>
<accession>A0A5B9QUZ2</accession>
<feature type="region of interest" description="Disordered" evidence="1">
    <location>
        <begin position="1"/>
        <end position="23"/>
    </location>
</feature>
<proteinExistence type="predicted"/>
<evidence type="ECO:0000313" key="4">
    <source>
        <dbReference type="Proteomes" id="UP000325286"/>
    </source>
</evidence>
<dbReference type="KEGG" id="rul:UC8_36350"/>
<feature type="compositionally biased region" description="Polar residues" evidence="1">
    <location>
        <begin position="1"/>
        <end position="19"/>
    </location>
</feature>
<reference evidence="3 4" key="1">
    <citation type="submission" date="2019-08" db="EMBL/GenBank/DDBJ databases">
        <title>Deep-cultivation of Planctomycetes and their phenomic and genomic characterization uncovers novel biology.</title>
        <authorList>
            <person name="Wiegand S."/>
            <person name="Jogler M."/>
            <person name="Boedeker C."/>
            <person name="Pinto D."/>
            <person name="Vollmers J."/>
            <person name="Rivas-Marin E."/>
            <person name="Kohn T."/>
            <person name="Peeters S.H."/>
            <person name="Heuer A."/>
            <person name="Rast P."/>
            <person name="Oberbeckmann S."/>
            <person name="Bunk B."/>
            <person name="Jeske O."/>
            <person name="Meyerdierks A."/>
            <person name="Storesund J.E."/>
            <person name="Kallscheuer N."/>
            <person name="Luecker S."/>
            <person name="Lage O.M."/>
            <person name="Pohl T."/>
            <person name="Merkel B.J."/>
            <person name="Hornburger P."/>
            <person name="Mueller R.-W."/>
            <person name="Bruemmer F."/>
            <person name="Labrenz M."/>
            <person name="Spormann A.M."/>
            <person name="Op den Camp H."/>
            <person name="Overmann J."/>
            <person name="Amann R."/>
            <person name="Jetten M.S.M."/>
            <person name="Mascher T."/>
            <person name="Medema M.H."/>
            <person name="Devos D.P."/>
            <person name="Kaster A.-K."/>
            <person name="Ovreas L."/>
            <person name="Rohde M."/>
            <person name="Galperin M.Y."/>
            <person name="Jogler C."/>
        </authorList>
    </citation>
    <scope>NUCLEOTIDE SEQUENCE [LARGE SCALE GENOMIC DNA]</scope>
    <source>
        <strain evidence="3 4">UC8</strain>
    </source>
</reference>